<proteinExistence type="predicted"/>
<gene>
    <name evidence="1" type="ORF">C8E97_0984</name>
</gene>
<dbReference type="Proteomes" id="UP000282084">
    <property type="component" value="Unassembled WGS sequence"/>
</dbReference>
<name>A0A495VUC3_9PSEU</name>
<dbReference type="AlphaFoldDB" id="A0A495VUC3"/>
<dbReference type="RefSeq" id="WP_121010796.1">
    <property type="nucleotide sequence ID" value="NZ_RBXO01000001.1"/>
</dbReference>
<keyword evidence="2" id="KW-1185">Reference proteome</keyword>
<accession>A0A495VUC3</accession>
<dbReference type="EMBL" id="RBXO01000001">
    <property type="protein sequence ID" value="RKT52470.1"/>
    <property type="molecule type" value="Genomic_DNA"/>
</dbReference>
<dbReference type="OrthoDB" id="3697959at2"/>
<evidence type="ECO:0008006" key="3">
    <source>
        <dbReference type="Google" id="ProtNLM"/>
    </source>
</evidence>
<comment type="caution">
    <text evidence="1">The sequence shown here is derived from an EMBL/GenBank/DDBJ whole genome shotgun (WGS) entry which is preliminary data.</text>
</comment>
<sequence>MSYTVRLRVEAFGKAVLLAGFASDYALAAAMGLNRSTVKRVRDGELRPGPAFIGGALKALAPLEFGDLFEIVADPASRRPGRIA</sequence>
<evidence type="ECO:0000313" key="2">
    <source>
        <dbReference type="Proteomes" id="UP000282084"/>
    </source>
</evidence>
<organism evidence="1 2">
    <name type="scientific">Saccharothrix australiensis</name>
    <dbReference type="NCBI Taxonomy" id="2072"/>
    <lineage>
        <taxon>Bacteria</taxon>
        <taxon>Bacillati</taxon>
        <taxon>Actinomycetota</taxon>
        <taxon>Actinomycetes</taxon>
        <taxon>Pseudonocardiales</taxon>
        <taxon>Pseudonocardiaceae</taxon>
        <taxon>Saccharothrix</taxon>
    </lineage>
</organism>
<evidence type="ECO:0000313" key="1">
    <source>
        <dbReference type="EMBL" id="RKT52470.1"/>
    </source>
</evidence>
<reference evidence="1 2" key="1">
    <citation type="submission" date="2018-10" db="EMBL/GenBank/DDBJ databases">
        <title>Sequencing the genomes of 1000 actinobacteria strains.</title>
        <authorList>
            <person name="Klenk H.-P."/>
        </authorList>
    </citation>
    <scope>NUCLEOTIDE SEQUENCE [LARGE SCALE GENOMIC DNA]</scope>
    <source>
        <strain evidence="1 2">DSM 43800</strain>
    </source>
</reference>
<protein>
    <recommendedName>
        <fullName evidence="3">Helix-turn-helix protein</fullName>
    </recommendedName>
</protein>